<dbReference type="Gene3D" id="3.40.140.10">
    <property type="entry name" value="Cytidine Deaminase, domain 2"/>
    <property type="match status" value="1"/>
</dbReference>
<evidence type="ECO:0000256" key="2">
    <source>
        <dbReference type="ARBA" id="ARBA00022833"/>
    </source>
</evidence>
<dbReference type="AlphaFoldDB" id="A0AA36NEB3"/>
<dbReference type="Pfam" id="PF00383">
    <property type="entry name" value="dCMP_cyt_deam_1"/>
    <property type="match status" value="1"/>
</dbReference>
<dbReference type="InterPro" id="IPR002125">
    <property type="entry name" value="CMP_dCMP_dom"/>
</dbReference>
<evidence type="ECO:0000313" key="5">
    <source>
        <dbReference type="Proteomes" id="UP001178507"/>
    </source>
</evidence>
<dbReference type="PROSITE" id="PS00903">
    <property type="entry name" value="CYT_DCMP_DEAMINASES_1"/>
    <property type="match status" value="1"/>
</dbReference>
<comment type="caution">
    <text evidence="4">The sequence shown here is derived from an EMBL/GenBank/DDBJ whole genome shotgun (WGS) entry which is preliminary data.</text>
</comment>
<dbReference type="InterPro" id="IPR016193">
    <property type="entry name" value="Cytidine_deaminase-like"/>
</dbReference>
<organism evidence="4 5">
    <name type="scientific">Effrenium voratum</name>
    <dbReference type="NCBI Taxonomy" id="2562239"/>
    <lineage>
        <taxon>Eukaryota</taxon>
        <taxon>Sar</taxon>
        <taxon>Alveolata</taxon>
        <taxon>Dinophyceae</taxon>
        <taxon>Suessiales</taxon>
        <taxon>Symbiodiniaceae</taxon>
        <taxon>Effrenium</taxon>
    </lineage>
</organism>
<evidence type="ECO:0000313" key="4">
    <source>
        <dbReference type="EMBL" id="CAJ1409385.1"/>
    </source>
</evidence>
<feature type="domain" description="CMP/dCMP-type deaminase" evidence="3">
    <location>
        <begin position="26"/>
        <end position="75"/>
    </location>
</feature>
<sequence length="356" mass="39260">MHFPPKLADTGKPELSTKAILGSKGSSLHAEVMLVARCAREGISTEGAWLYCLQPPCWNCIKTLLMAGVARIVFQESDEQSVFQRQREVALATGAEWRYLRPSRRRQGYLKGFDSALLLLQYSPPKSRSFARRATCQKHRLLGAQVLRSYPAPKALPPAARPVASWKHWFPSHHGRAGHSPRIGRPETNAKFPCFADTRGVASEAWDSSTRAEKIAKANSVSRLDNKGNKHSFFVDMFQVHDIRDWHFAVLACGNAESAALNVQVEAAVGALSVFEAGTFFDTSSCPVENSDWLQRAGSECPSGCFCLWLPQDKALKSNNLEVVMGKSHTADDFVNVQADQFAQAAAKVPDETMLV</sequence>
<accession>A0AA36NEB3</accession>
<keyword evidence="1" id="KW-0479">Metal-binding</keyword>
<gene>
    <name evidence="4" type="ORF">EVOR1521_LOCUS30497</name>
</gene>
<reference evidence="4" key="1">
    <citation type="submission" date="2023-08" db="EMBL/GenBank/DDBJ databases">
        <authorList>
            <person name="Chen Y."/>
            <person name="Shah S."/>
            <person name="Dougan E. K."/>
            <person name="Thang M."/>
            <person name="Chan C."/>
        </authorList>
    </citation>
    <scope>NUCLEOTIDE SEQUENCE</scope>
</reference>
<dbReference type="GO" id="GO:0016787">
    <property type="term" value="F:hydrolase activity"/>
    <property type="evidence" value="ECO:0007669"/>
    <property type="project" value="InterPro"/>
</dbReference>
<protein>
    <recommendedName>
        <fullName evidence="3">CMP/dCMP-type deaminase domain-containing protein</fullName>
    </recommendedName>
</protein>
<proteinExistence type="predicted"/>
<dbReference type="InterPro" id="IPR016192">
    <property type="entry name" value="APOBEC/CMP_deaminase_Zn-bd"/>
</dbReference>
<dbReference type="GO" id="GO:0008270">
    <property type="term" value="F:zinc ion binding"/>
    <property type="evidence" value="ECO:0007669"/>
    <property type="project" value="InterPro"/>
</dbReference>
<name>A0AA36NEB3_9DINO</name>
<dbReference type="EMBL" id="CAUJNA010003766">
    <property type="protein sequence ID" value="CAJ1409385.1"/>
    <property type="molecule type" value="Genomic_DNA"/>
</dbReference>
<keyword evidence="2" id="KW-0862">Zinc</keyword>
<evidence type="ECO:0000259" key="3">
    <source>
        <dbReference type="Pfam" id="PF00383"/>
    </source>
</evidence>
<evidence type="ECO:0000256" key="1">
    <source>
        <dbReference type="ARBA" id="ARBA00022723"/>
    </source>
</evidence>
<dbReference type="SUPFAM" id="SSF53927">
    <property type="entry name" value="Cytidine deaminase-like"/>
    <property type="match status" value="1"/>
</dbReference>
<keyword evidence="5" id="KW-1185">Reference proteome</keyword>
<dbReference type="Proteomes" id="UP001178507">
    <property type="component" value="Unassembled WGS sequence"/>
</dbReference>